<accession>A0ABQ9GZH0</accession>
<organism evidence="2 3">
    <name type="scientific">Dryococelus australis</name>
    <dbReference type="NCBI Taxonomy" id="614101"/>
    <lineage>
        <taxon>Eukaryota</taxon>
        <taxon>Metazoa</taxon>
        <taxon>Ecdysozoa</taxon>
        <taxon>Arthropoda</taxon>
        <taxon>Hexapoda</taxon>
        <taxon>Insecta</taxon>
        <taxon>Pterygota</taxon>
        <taxon>Neoptera</taxon>
        <taxon>Polyneoptera</taxon>
        <taxon>Phasmatodea</taxon>
        <taxon>Verophasmatodea</taxon>
        <taxon>Anareolatae</taxon>
        <taxon>Phasmatidae</taxon>
        <taxon>Eurycanthinae</taxon>
        <taxon>Dryococelus</taxon>
    </lineage>
</organism>
<feature type="region of interest" description="Disordered" evidence="1">
    <location>
        <begin position="1"/>
        <end position="24"/>
    </location>
</feature>
<sequence length="496" mass="55325">MAGREKRGGGMKLERDKCSEPRDEGWRGFSAQSLLRHTESGWKLWMSAPLLPPLPTHHRRYVHIKRGWSSHEQLATVVSCAAPREIYGDDKSARRRWLKPNPEGFSEDSFSRTYTSCSQMNFENKWTLFKYVAIHESNIIWIGADPRMKVVLLTATVQKASNVYFVNTASLLYAACLSTAITSRDSHKLDDLHASPTIDCSSYFLVSPPRRQISGPSSLAPILMSASTVRKRNERRRGAHSRPPVVQSVGAPPIWGAGGSGFESRIMHGWPPGFCTSEARGDRDMHLNSLIAPTRKALNWHVVLPLITPLYETFSGNPTNNITRFEALTPALGISPACASSRSCCIICVHSGLFLHRHLRFTVPNTFGGTSQFLLLVGATVAERLTCSPSTMAIRVQSPAGSLRIFACRYSARRCRWSAGFLGDLPFPPPYSFQRCSILISVTLIGSQDLVVKSRTNLFTHSFSFQRIAYVLLRHVQKSTLPHTVFTINRALITRL</sequence>
<evidence type="ECO:0000256" key="1">
    <source>
        <dbReference type="SAM" id="MobiDB-lite"/>
    </source>
</evidence>
<reference evidence="2 3" key="1">
    <citation type="submission" date="2023-02" db="EMBL/GenBank/DDBJ databases">
        <title>LHISI_Scaffold_Assembly.</title>
        <authorList>
            <person name="Stuart O.P."/>
            <person name="Cleave R."/>
            <person name="Magrath M.J.L."/>
            <person name="Mikheyev A.S."/>
        </authorList>
    </citation>
    <scope>NUCLEOTIDE SEQUENCE [LARGE SCALE GENOMIC DNA]</scope>
    <source>
        <strain evidence="2">Daus_M_001</strain>
        <tissue evidence="2">Leg muscle</tissue>
    </source>
</reference>
<gene>
    <name evidence="2" type="ORF">PR048_021856</name>
</gene>
<keyword evidence="3" id="KW-1185">Reference proteome</keyword>
<comment type="caution">
    <text evidence="2">The sequence shown here is derived from an EMBL/GenBank/DDBJ whole genome shotgun (WGS) entry which is preliminary data.</text>
</comment>
<evidence type="ECO:0000313" key="3">
    <source>
        <dbReference type="Proteomes" id="UP001159363"/>
    </source>
</evidence>
<evidence type="ECO:0000313" key="2">
    <source>
        <dbReference type="EMBL" id="KAJ8877402.1"/>
    </source>
</evidence>
<protein>
    <submittedName>
        <fullName evidence="2">Uncharacterized protein</fullName>
    </submittedName>
</protein>
<proteinExistence type="predicted"/>
<name>A0ABQ9GZH0_9NEOP</name>
<dbReference type="EMBL" id="JARBHB010000008">
    <property type="protein sequence ID" value="KAJ8877402.1"/>
    <property type="molecule type" value="Genomic_DNA"/>
</dbReference>
<dbReference type="Proteomes" id="UP001159363">
    <property type="component" value="Chromosome 7"/>
</dbReference>